<dbReference type="Pfam" id="PF08241">
    <property type="entry name" value="Methyltransf_11"/>
    <property type="match status" value="1"/>
</dbReference>
<dbReference type="GO" id="GO:0032259">
    <property type="term" value="P:methylation"/>
    <property type="evidence" value="ECO:0007669"/>
    <property type="project" value="UniProtKB-KW"/>
</dbReference>
<comment type="caution">
    <text evidence="5">The sequence shown here is derived from an EMBL/GenBank/DDBJ whole genome shotgun (WGS) entry which is preliminary data.</text>
</comment>
<keyword evidence="3" id="KW-0808">Transferase</keyword>
<dbReference type="Proteomes" id="UP000517916">
    <property type="component" value="Unassembled WGS sequence"/>
</dbReference>
<evidence type="ECO:0000313" key="6">
    <source>
        <dbReference type="Proteomes" id="UP000517916"/>
    </source>
</evidence>
<comment type="similarity">
    <text evidence="1">Belongs to the methyltransferase superfamily.</text>
</comment>
<name>A0ABR6BPU9_9PSEU</name>
<protein>
    <submittedName>
        <fullName evidence="5">SAM-dependent methyltransferase</fullName>
    </submittedName>
</protein>
<dbReference type="GO" id="GO:0008168">
    <property type="term" value="F:methyltransferase activity"/>
    <property type="evidence" value="ECO:0007669"/>
    <property type="project" value="UniProtKB-KW"/>
</dbReference>
<feature type="domain" description="Methyltransferase type 11" evidence="4">
    <location>
        <begin position="42"/>
        <end position="125"/>
    </location>
</feature>
<gene>
    <name evidence="5" type="ORF">BC739_005873</name>
</gene>
<evidence type="ECO:0000259" key="4">
    <source>
        <dbReference type="Pfam" id="PF08241"/>
    </source>
</evidence>
<evidence type="ECO:0000256" key="2">
    <source>
        <dbReference type="ARBA" id="ARBA00022603"/>
    </source>
</evidence>
<keyword evidence="2 5" id="KW-0489">Methyltransferase</keyword>
<accession>A0ABR6BPU9</accession>
<reference evidence="5 6" key="1">
    <citation type="submission" date="2020-08" db="EMBL/GenBank/DDBJ databases">
        <title>Genomic Encyclopedia of Archaeal and Bacterial Type Strains, Phase II (KMG-II): from individual species to whole genera.</title>
        <authorList>
            <person name="Goeker M."/>
        </authorList>
    </citation>
    <scope>NUCLEOTIDE SEQUENCE [LARGE SCALE GENOMIC DNA]</scope>
    <source>
        <strain evidence="5 6">DSM 43850</strain>
    </source>
</reference>
<dbReference type="InterPro" id="IPR029063">
    <property type="entry name" value="SAM-dependent_MTases_sf"/>
</dbReference>
<sequence>MADSVTRFSGFAELYDRVRPSPPAEIADLLRGWIAAEDPEVVDLGAGTGLATALWPRAIGVEPSAEMRAIAVARGLTVLEGTAERTGLPDACADVVTAGQALHWFDPDRALPEVARLLRPGGVFAAFDCDWPPAVDWEVDQAYREFNRLEQELEVARGLRPPYADKPDHLARLRASGLFRHVAEVCLHSKDSGDVERLLGVANSQGGVVALLADGATEQEIGLTRLREVATRRMGTGPRPWWWTYRVRLAVR</sequence>
<dbReference type="SUPFAM" id="SSF53335">
    <property type="entry name" value="S-adenosyl-L-methionine-dependent methyltransferases"/>
    <property type="match status" value="1"/>
</dbReference>
<organism evidence="5 6">
    <name type="scientific">Kutzneria viridogrisea</name>
    <dbReference type="NCBI Taxonomy" id="47990"/>
    <lineage>
        <taxon>Bacteria</taxon>
        <taxon>Bacillati</taxon>
        <taxon>Actinomycetota</taxon>
        <taxon>Actinomycetes</taxon>
        <taxon>Pseudonocardiales</taxon>
        <taxon>Pseudonocardiaceae</taxon>
        <taxon>Kutzneria</taxon>
    </lineage>
</organism>
<evidence type="ECO:0000256" key="1">
    <source>
        <dbReference type="ARBA" id="ARBA00008361"/>
    </source>
</evidence>
<dbReference type="PANTHER" id="PTHR44942">
    <property type="entry name" value="METHYLTRANSF_11 DOMAIN-CONTAINING PROTEIN"/>
    <property type="match status" value="1"/>
</dbReference>
<dbReference type="Gene3D" id="3.40.50.150">
    <property type="entry name" value="Vaccinia Virus protein VP39"/>
    <property type="match status" value="1"/>
</dbReference>
<dbReference type="InterPro" id="IPR013216">
    <property type="entry name" value="Methyltransf_11"/>
</dbReference>
<dbReference type="InterPro" id="IPR051052">
    <property type="entry name" value="Diverse_substrate_MTase"/>
</dbReference>
<evidence type="ECO:0000313" key="5">
    <source>
        <dbReference type="EMBL" id="MBA8928656.1"/>
    </source>
</evidence>
<keyword evidence="6" id="KW-1185">Reference proteome</keyword>
<dbReference type="EMBL" id="JACJID010000004">
    <property type="protein sequence ID" value="MBA8928656.1"/>
    <property type="molecule type" value="Genomic_DNA"/>
</dbReference>
<proteinExistence type="inferred from homology"/>
<dbReference type="RefSeq" id="WP_025356283.1">
    <property type="nucleotide sequence ID" value="NZ_BAAABQ010000032.1"/>
</dbReference>
<dbReference type="CDD" id="cd02440">
    <property type="entry name" value="AdoMet_MTases"/>
    <property type="match status" value="1"/>
</dbReference>
<evidence type="ECO:0000256" key="3">
    <source>
        <dbReference type="ARBA" id="ARBA00022679"/>
    </source>
</evidence>
<dbReference type="PANTHER" id="PTHR44942:SF4">
    <property type="entry name" value="METHYLTRANSFERASE TYPE 11 DOMAIN-CONTAINING PROTEIN"/>
    <property type="match status" value="1"/>
</dbReference>